<sequence>MAQETETMAALPAVAIAVEPPPTTLESPSPKRRNRKKNRRGSTASADEDEAEDEQEAAAAVSPCVSPLGDVATADLVSLPSPVAAVSSSSDVFAEPPLNVEKAMEQLTLTPVEAPAPKEDGLLKLPMHPSSGRLPLTPPPTPEPFVVHSPEKEQSRVAPMASDVQLLSTVVETPPTIAPVQAEETTMNPMETADVVGRIEVETALVMEAPAPVIEVTVEPEPARNAAVEQVTTELSSTLADMSLGNKISTSNELATPDAVVEEVAEMEAASAEVVPPVRESPVETVVSVPSPVQEVQVDPVADDHVDLTPSPTGNADANSISATPAEAPSAETLVPEQAATDLPAILPIEVTPALAPVPNESGGAATPPPNEEVSPQPLRRNKRKGDSPEQKPHSAPVAVPKAFPKAQQNKTVASSIVAAKSKHVVPKELSEPHPQSRPAKRKGDVADTKPPPAPITEPAKEIRPKRLVARSSSGSALNKAKTDPDGKPSATVAARPVHDSKKESMMNPTASSLARATAAEARKALLKSGVAKKQPTRKSMRAKTTAKPHTPATSIPTDKPVSAPPAPGGTDDGDDSQRNVKRRLNTTEVEAASKRLYEDAKEAKLRKDARRAELQETYTFAPQVNNFKRRTNPGEADDPNQDHFTRLHAQAKELLEKKRELQHQHERDGCTFAPSISARAKRLTRTNSGPRYENLYKHAQELKQKREEKLLEKAKTAEEQCPFKPKITASKSPVKTKPLYDSERERQKRLALEQKKIEAEMTECTFKPKVSAKRMKSKAEEPASATNDAAVDANPYKRLYQASIDRTERLQKLRQERDEEEKAQAPFQPKITARSRALKAKAQAKEPFHKRLYNKDYMKKLDAEREQRRLEEEQQFTFKPEINEPPEEIKTKVNERASPRKSIFERLYDEKDKMKEKIEMGEELRLQKEMAECTFQPQIKVDANGEPAPPVWERLTSYDKVQVIEEREKLKEQLEMQECTFKPEVKSPDALSMKRSPSFNVYDRLTGSGSNSPLDPTRSNFITRRPSSSPGRQSPDTKGVSIGRIIKLTKFSLPTERKMPSRTYSISQPSSVNKPAMKRSTSFSAPKSAASSPTMSTADILSNLAGRSQHGEASTATSGDATLPQTITENYESWSAALDAKLRHL</sequence>
<feature type="compositionally biased region" description="Acidic residues" evidence="1">
    <location>
        <begin position="46"/>
        <end position="56"/>
    </location>
</feature>
<proteinExistence type="predicted"/>
<dbReference type="PANTHER" id="PTHR37028">
    <property type="entry name" value="UNNAMED PRODUCT-RELATED"/>
    <property type="match status" value="1"/>
</dbReference>
<feature type="compositionally biased region" description="Basic and acidic residues" evidence="1">
    <location>
        <begin position="739"/>
        <end position="749"/>
    </location>
</feature>
<feature type="compositionally biased region" description="Basic and acidic residues" evidence="1">
    <location>
        <begin position="592"/>
        <end position="602"/>
    </location>
</feature>
<feature type="region of interest" description="Disordered" evidence="1">
    <location>
        <begin position="355"/>
        <end position="602"/>
    </location>
</feature>
<feature type="region of interest" description="Disordered" evidence="1">
    <location>
        <begin position="866"/>
        <end position="897"/>
    </location>
</feature>
<feature type="region of interest" description="Disordered" evidence="1">
    <location>
        <begin position="983"/>
        <end position="1042"/>
    </location>
</feature>
<gene>
    <name evidence="2" type="ORF">PF008_g5689</name>
</gene>
<feature type="region of interest" description="Disordered" evidence="1">
    <location>
        <begin position="715"/>
        <end position="749"/>
    </location>
</feature>
<dbReference type="AlphaFoldDB" id="A0A6G0S7L8"/>
<feature type="compositionally biased region" description="Polar residues" evidence="1">
    <location>
        <begin position="1063"/>
        <end position="1074"/>
    </location>
</feature>
<feature type="compositionally biased region" description="Low complexity" evidence="1">
    <location>
        <begin position="1025"/>
        <end position="1035"/>
    </location>
</feature>
<feature type="compositionally biased region" description="Polar residues" evidence="1">
    <location>
        <begin position="1008"/>
        <end position="1023"/>
    </location>
</feature>
<feature type="region of interest" description="Disordered" evidence="1">
    <location>
        <begin position="1"/>
        <end position="64"/>
    </location>
</feature>
<feature type="compositionally biased region" description="Basic and acidic residues" evidence="1">
    <location>
        <begin position="806"/>
        <end position="824"/>
    </location>
</feature>
<feature type="region of interest" description="Disordered" evidence="1">
    <location>
        <begin position="1060"/>
        <end position="1125"/>
    </location>
</feature>
<accession>A0A6G0S7L8</accession>
<evidence type="ECO:0000313" key="3">
    <source>
        <dbReference type="Proteomes" id="UP000486351"/>
    </source>
</evidence>
<feature type="compositionally biased region" description="Basic residues" evidence="1">
    <location>
        <begin position="30"/>
        <end position="40"/>
    </location>
</feature>
<organism evidence="2 3">
    <name type="scientific">Phytophthora fragariae</name>
    <dbReference type="NCBI Taxonomy" id="53985"/>
    <lineage>
        <taxon>Eukaryota</taxon>
        <taxon>Sar</taxon>
        <taxon>Stramenopiles</taxon>
        <taxon>Oomycota</taxon>
        <taxon>Peronosporomycetes</taxon>
        <taxon>Peronosporales</taxon>
        <taxon>Peronosporaceae</taxon>
        <taxon>Phytophthora</taxon>
    </lineage>
</organism>
<feature type="region of interest" description="Disordered" evidence="1">
    <location>
        <begin position="116"/>
        <end position="160"/>
    </location>
</feature>
<reference evidence="2 3" key="1">
    <citation type="submission" date="2018-09" db="EMBL/GenBank/DDBJ databases">
        <title>Genomic investigation of the strawberry pathogen Phytophthora fragariae indicates pathogenicity is determined by transcriptional variation in three key races.</title>
        <authorList>
            <person name="Adams T.M."/>
            <person name="Armitage A.D."/>
            <person name="Sobczyk M.K."/>
            <person name="Bates H.J."/>
            <person name="Dunwell J.M."/>
            <person name="Nellist C.F."/>
            <person name="Harrison R.J."/>
        </authorList>
    </citation>
    <scope>NUCLEOTIDE SEQUENCE [LARGE SCALE GENOMIC DNA]</scope>
    <source>
        <strain evidence="2 3">NOV-77</strain>
    </source>
</reference>
<evidence type="ECO:0000313" key="2">
    <source>
        <dbReference type="EMBL" id="KAE9351955.1"/>
    </source>
</evidence>
<name>A0A6G0S7L8_9STRA</name>
<feature type="region of interest" description="Disordered" evidence="1">
    <location>
        <begin position="770"/>
        <end position="846"/>
    </location>
</feature>
<feature type="compositionally biased region" description="Low complexity" evidence="1">
    <location>
        <begin position="396"/>
        <end position="407"/>
    </location>
</feature>
<feature type="compositionally biased region" description="Basic and acidic residues" evidence="1">
    <location>
        <begin position="888"/>
        <end position="897"/>
    </location>
</feature>
<dbReference type="Proteomes" id="UP000486351">
    <property type="component" value="Unassembled WGS sequence"/>
</dbReference>
<feature type="compositionally biased region" description="Polar residues" evidence="1">
    <location>
        <begin position="1112"/>
        <end position="1125"/>
    </location>
</feature>
<feature type="region of interest" description="Disordered" evidence="1">
    <location>
        <begin position="292"/>
        <end position="334"/>
    </location>
</feature>
<dbReference type="EMBL" id="QXFY01000212">
    <property type="protein sequence ID" value="KAE9351955.1"/>
    <property type="molecule type" value="Genomic_DNA"/>
</dbReference>
<feature type="compositionally biased region" description="Basic residues" evidence="1">
    <location>
        <begin position="535"/>
        <end position="547"/>
    </location>
</feature>
<feature type="compositionally biased region" description="Low complexity" evidence="1">
    <location>
        <begin position="1081"/>
        <end position="1099"/>
    </location>
</feature>
<dbReference type="PANTHER" id="PTHR37028:SF4">
    <property type="entry name" value="ALMS MOTIF DOMAIN-CONTAINING PROTEIN"/>
    <property type="match status" value="1"/>
</dbReference>
<comment type="caution">
    <text evidence="2">The sequence shown here is derived from an EMBL/GenBank/DDBJ whole genome shotgun (WGS) entry which is preliminary data.</text>
</comment>
<evidence type="ECO:0000256" key="1">
    <source>
        <dbReference type="SAM" id="MobiDB-lite"/>
    </source>
</evidence>
<protein>
    <submittedName>
        <fullName evidence="2">Uncharacterized protein</fullName>
    </submittedName>
</protein>
<feature type="compositionally biased region" description="Low complexity" evidence="1">
    <location>
        <begin position="510"/>
        <end position="520"/>
    </location>
</feature>
<feature type="compositionally biased region" description="Polar residues" evidence="1">
    <location>
        <begin position="310"/>
        <end position="323"/>
    </location>
</feature>
<feature type="region of interest" description="Disordered" evidence="1">
    <location>
        <begin position="621"/>
        <end position="643"/>
    </location>
</feature>